<dbReference type="Gene3D" id="3.30.70.330">
    <property type="match status" value="1"/>
</dbReference>
<dbReference type="InterPro" id="IPR012677">
    <property type="entry name" value="Nucleotide-bd_a/b_plait_sf"/>
</dbReference>
<dbReference type="STRING" id="53326.A0A016SSV2"/>
<accession>A0A016SSV2</accession>
<feature type="domain" description="RRM" evidence="3">
    <location>
        <begin position="155"/>
        <end position="223"/>
    </location>
</feature>
<evidence type="ECO:0000313" key="4">
    <source>
        <dbReference type="EMBL" id="EYB93442.1"/>
    </source>
</evidence>
<feature type="compositionally biased region" description="Basic and acidic residues" evidence="2">
    <location>
        <begin position="20"/>
        <end position="32"/>
    </location>
</feature>
<dbReference type="Proteomes" id="UP000024635">
    <property type="component" value="Unassembled WGS sequence"/>
</dbReference>
<comment type="caution">
    <text evidence="4">The sequence shown here is derived from an EMBL/GenBank/DDBJ whole genome shotgun (WGS) entry which is preliminary data.</text>
</comment>
<dbReference type="OrthoDB" id="439993at2759"/>
<dbReference type="InterPro" id="IPR000504">
    <property type="entry name" value="RRM_dom"/>
</dbReference>
<dbReference type="InterPro" id="IPR035979">
    <property type="entry name" value="RBD_domain_sf"/>
</dbReference>
<feature type="region of interest" description="Disordered" evidence="2">
    <location>
        <begin position="1"/>
        <end position="56"/>
    </location>
</feature>
<organism evidence="4 5">
    <name type="scientific">Ancylostoma ceylanicum</name>
    <dbReference type="NCBI Taxonomy" id="53326"/>
    <lineage>
        <taxon>Eukaryota</taxon>
        <taxon>Metazoa</taxon>
        <taxon>Ecdysozoa</taxon>
        <taxon>Nematoda</taxon>
        <taxon>Chromadorea</taxon>
        <taxon>Rhabditida</taxon>
        <taxon>Rhabditina</taxon>
        <taxon>Rhabditomorpha</taxon>
        <taxon>Strongyloidea</taxon>
        <taxon>Ancylostomatidae</taxon>
        <taxon>Ancylostomatinae</taxon>
        <taxon>Ancylostoma</taxon>
    </lineage>
</organism>
<proteinExistence type="predicted"/>
<feature type="compositionally biased region" description="Basic and acidic residues" evidence="2">
    <location>
        <begin position="299"/>
        <end position="314"/>
    </location>
</feature>
<dbReference type="AlphaFoldDB" id="A0A016SSV2"/>
<keyword evidence="5" id="KW-1185">Reference proteome</keyword>
<keyword evidence="1" id="KW-0694">RNA-binding</keyword>
<gene>
    <name evidence="4" type="primary">Acey_s0182.g894</name>
    <name evidence="4" type="synonym">Acey-Y59E9AL.36</name>
    <name evidence="4" type="ORF">Y032_0182g894</name>
</gene>
<name>A0A016SSV2_9BILA</name>
<dbReference type="GO" id="GO:0003723">
    <property type="term" value="F:RNA binding"/>
    <property type="evidence" value="ECO:0007669"/>
    <property type="project" value="UniProtKB-UniRule"/>
</dbReference>
<dbReference type="SMART" id="SM00360">
    <property type="entry name" value="RRM"/>
    <property type="match status" value="1"/>
</dbReference>
<feature type="compositionally biased region" description="Basic residues" evidence="2">
    <location>
        <begin position="47"/>
        <end position="56"/>
    </location>
</feature>
<evidence type="ECO:0000256" key="2">
    <source>
        <dbReference type="SAM" id="MobiDB-lite"/>
    </source>
</evidence>
<protein>
    <recommendedName>
        <fullName evidence="3">RRM domain-containing protein</fullName>
    </recommendedName>
</protein>
<sequence>MVNCQNNRGKRRRSGASENKTPEKKARYDVHQSEATASTSEPECKNGTRKKRLRKRTKGLRELIKSKIEVALRTFPSPLGHLFSSRDESGTPQAPYSEVVKAIGLSEEDWLKAISLPSRAVESISNITDMFYIERSLENRLMVKYRVAEWSIDDCTVYLDNLPEGCTAEKICRIARKFGTVVEVRLPKSHSRPTRSAYGVHEMGRRPKSFAFLQFTEPEACQRMCAAFSHNAPTERRKSSSQSLMPLLQQLLAQIRKLSRRRRRRTYAQNMLLIKLKRKQAAIIKKERTANKRTHKISRAAEQEKNFKEVEQENGRTLSDTACASGELNTSTENCEHRRNSIGKKKKSTSQRGSSRKQVSKKTRRKRRKRRRHEVGPHTICGSVNDYFEKLQVIPYARYRELREEYLTLRRDSNRSAKEVSKQHRHFVEFCSTEGCQTLDRKLGSYRERFWCTDEVEQE</sequence>
<dbReference type="Pfam" id="PF00076">
    <property type="entry name" value="RRM_1"/>
    <property type="match status" value="1"/>
</dbReference>
<evidence type="ECO:0000313" key="5">
    <source>
        <dbReference type="Proteomes" id="UP000024635"/>
    </source>
</evidence>
<feature type="compositionally biased region" description="Basic residues" evidence="2">
    <location>
        <begin position="340"/>
        <end position="373"/>
    </location>
</feature>
<reference evidence="5" key="1">
    <citation type="journal article" date="2015" name="Nat. Genet.">
        <title>The genome and transcriptome of the zoonotic hookworm Ancylostoma ceylanicum identify infection-specific gene families.</title>
        <authorList>
            <person name="Schwarz E.M."/>
            <person name="Hu Y."/>
            <person name="Antoshechkin I."/>
            <person name="Miller M.M."/>
            <person name="Sternberg P.W."/>
            <person name="Aroian R.V."/>
        </authorList>
    </citation>
    <scope>NUCLEOTIDE SEQUENCE</scope>
    <source>
        <strain evidence="5">HY135</strain>
    </source>
</reference>
<dbReference type="EMBL" id="JARK01001518">
    <property type="protein sequence ID" value="EYB93442.1"/>
    <property type="molecule type" value="Genomic_DNA"/>
</dbReference>
<feature type="compositionally biased region" description="Polar residues" evidence="2">
    <location>
        <begin position="315"/>
        <end position="333"/>
    </location>
</feature>
<evidence type="ECO:0000256" key="1">
    <source>
        <dbReference type="PROSITE-ProRule" id="PRU00176"/>
    </source>
</evidence>
<dbReference type="PROSITE" id="PS50102">
    <property type="entry name" value="RRM"/>
    <property type="match status" value="1"/>
</dbReference>
<dbReference type="SUPFAM" id="SSF54928">
    <property type="entry name" value="RNA-binding domain, RBD"/>
    <property type="match status" value="1"/>
</dbReference>
<evidence type="ECO:0000259" key="3">
    <source>
        <dbReference type="PROSITE" id="PS50102"/>
    </source>
</evidence>
<feature type="region of interest" description="Disordered" evidence="2">
    <location>
        <begin position="287"/>
        <end position="378"/>
    </location>
</feature>